<keyword evidence="2" id="KW-1003">Cell membrane</keyword>
<keyword evidence="8 13" id="KW-0472">Membrane</keyword>
<feature type="transmembrane region" description="Helical" evidence="13">
    <location>
        <begin position="192"/>
        <end position="218"/>
    </location>
</feature>
<evidence type="ECO:0000256" key="7">
    <source>
        <dbReference type="ARBA" id="ARBA00023040"/>
    </source>
</evidence>
<feature type="transmembrane region" description="Helical" evidence="13">
    <location>
        <begin position="136"/>
        <end position="158"/>
    </location>
</feature>
<keyword evidence="3" id="KW-0716">Sensory transduction</keyword>
<dbReference type="InterPro" id="IPR050402">
    <property type="entry name" value="OR51/52/56-like"/>
</dbReference>
<dbReference type="Proteomes" id="UP000472271">
    <property type="component" value="Chromosome 13"/>
</dbReference>
<keyword evidence="9" id="KW-1015">Disulfide bond</keyword>
<evidence type="ECO:0000259" key="14">
    <source>
        <dbReference type="PROSITE" id="PS50262"/>
    </source>
</evidence>
<dbReference type="PROSITE" id="PS50262">
    <property type="entry name" value="G_PROTEIN_RECEP_F1_2"/>
    <property type="match status" value="1"/>
</dbReference>
<feature type="transmembrane region" description="Helical" evidence="13">
    <location>
        <begin position="54"/>
        <end position="73"/>
    </location>
</feature>
<keyword evidence="5" id="KW-0552">Olfaction</keyword>
<evidence type="ECO:0000256" key="10">
    <source>
        <dbReference type="ARBA" id="ARBA00023170"/>
    </source>
</evidence>
<dbReference type="InterPro" id="IPR017452">
    <property type="entry name" value="GPCR_Rhodpsn_7TM"/>
</dbReference>
<dbReference type="Ensembl" id="ENSSORT00005018210.1">
    <property type="protein sequence ID" value="ENSSORP00005017690.1"/>
    <property type="gene ID" value="ENSSORG00005008806.1"/>
</dbReference>
<evidence type="ECO:0000256" key="1">
    <source>
        <dbReference type="ARBA" id="ARBA00004651"/>
    </source>
</evidence>
<dbReference type="Gene3D" id="1.20.1070.10">
    <property type="entry name" value="Rhodopsin 7-helix transmembrane proteins"/>
    <property type="match status" value="1"/>
</dbReference>
<reference evidence="15" key="1">
    <citation type="submission" date="2019-06" db="EMBL/GenBank/DDBJ databases">
        <authorList>
            <consortium name="Wellcome Sanger Institute Data Sharing"/>
        </authorList>
    </citation>
    <scope>NUCLEOTIDE SEQUENCE [LARGE SCALE GENOMIC DNA]</scope>
</reference>
<dbReference type="InParanoid" id="A0A672ZKJ2"/>
<evidence type="ECO:0000256" key="2">
    <source>
        <dbReference type="ARBA" id="ARBA00022475"/>
    </source>
</evidence>
<keyword evidence="4 13" id="KW-0812">Transmembrane</keyword>
<keyword evidence="7" id="KW-0297">G-protein coupled receptor</keyword>
<evidence type="ECO:0000256" key="9">
    <source>
        <dbReference type="ARBA" id="ARBA00023157"/>
    </source>
</evidence>
<reference evidence="15" key="3">
    <citation type="submission" date="2025-09" db="UniProtKB">
        <authorList>
            <consortium name="Ensembl"/>
        </authorList>
    </citation>
    <scope>IDENTIFICATION</scope>
</reference>
<sequence>FLIPLSFILNCFDELGALRPVLFIPYFSMLVLSLLANTLLIYVIVSQKNLHSPMYILIAVMAGVDLIIPFFFIPHMLLSFLLDWRGISVTACFVQMFLIHSVGTFQATILVWMSLDRYFAICTPLRYHEVMTLSRFMKFVVPLVVRNFFLIMLFVILAGKLWFCGGNMINHCFCEHMPVVAMACGSTAVNSLAGLVALVLIPVVDFIIIIVSYVIIFSSVLRSGQSAAKALHTCVTHIIVMTVTLVVALVALLSHRVRNKVPSAVQVFLSTMIFLLPCCFNPIIYGIRTTEIRQNMLKTLSRCRIDATVTVS</sequence>
<dbReference type="GO" id="GO:0005886">
    <property type="term" value="C:plasma membrane"/>
    <property type="evidence" value="ECO:0007669"/>
    <property type="project" value="UniProtKB-SubCell"/>
</dbReference>
<evidence type="ECO:0000256" key="3">
    <source>
        <dbReference type="ARBA" id="ARBA00022606"/>
    </source>
</evidence>
<feature type="transmembrane region" description="Helical" evidence="13">
    <location>
        <begin position="265"/>
        <end position="287"/>
    </location>
</feature>
<dbReference type="GO" id="GO:0004930">
    <property type="term" value="F:G protein-coupled receptor activity"/>
    <property type="evidence" value="ECO:0007669"/>
    <property type="project" value="UniProtKB-KW"/>
</dbReference>
<evidence type="ECO:0000313" key="16">
    <source>
        <dbReference type="Proteomes" id="UP000472271"/>
    </source>
</evidence>
<reference evidence="15" key="2">
    <citation type="submission" date="2025-08" db="UniProtKB">
        <authorList>
            <consortium name="Ensembl"/>
        </authorList>
    </citation>
    <scope>IDENTIFICATION</scope>
</reference>
<dbReference type="FunFam" id="1.20.1070.10:FF:000024">
    <property type="entry name" value="Olfactory receptor"/>
    <property type="match status" value="1"/>
</dbReference>
<evidence type="ECO:0000256" key="4">
    <source>
        <dbReference type="ARBA" id="ARBA00022692"/>
    </source>
</evidence>
<dbReference type="InterPro" id="IPR000276">
    <property type="entry name" value="GPCR_Rhodpsn"/>
</dbReference>
<dbReference type="InterPro" id="IPR000725">
    <property type="entry name" value="Olfact_rcpt"/>
</dbReference>
<keyword evidence="11" id="KW-0325">Glycoprotein</keyword>
<feature type="domain" description="G-protein coupled receptors family 1 profile" evidence="14">
    <location>
        <begin position="36"/>
        <end position="285"/>
    </location>
</feature>
<evidence type="ECO:0000256" key="8">
    <source>
        <dbReference type="ARBA" id="ARBA00023136"/>
    </source>
</evidence>
<keyword evidence="6 13" id="KW-1133">Transmembrane helix</keyword>
<dbReference type="PRINTS" id="PR00245">
    <property type="entry name" value="OLFACTORYR"/>
</dbReference>
<keyword evidence="12" id="KW-0807">Transducer</keyword>
<dbReference type="AlphaFoldDB" id="A0A672ZKJ2"/>
<evidence type="ECO:0000256" key="12">
    <source>
        <dbReference type="ARBA" id="ARBA00023224"/>
    </source>
</evidence>
<accession>A0A672ZKJ2</accession>
<proteinExistence type="predicted"/>
<feature type="transmembrane region" description="Helical" evidence="13">
    <location>
        <begin position="93"/>
        <end position="115"/>
    </location>
</feature>
<keyword evidence="10" id="KW-0675">Receptor</keyword>
<dbReference type="PANTHER" id="PTHR26450:SF391">
    <property type="entry name" value="ODORANT RECEPTOR-RELATED"/>
    <property type="match status" value="1"/>
</dbReference>
<dbReference type="Pfam" id="PF13853">
    <property type="entry name" value="7tm_4"/>
    <property type="match status" value="1"/>
</dbReference>
<dbReference type="GO" id="GO:0004984">
    <property type="term" value="F:olfactory receptor activity"/>
    <property type="evidence" value="ECO:0007669"/>
    <property type="project" value="InterPro"/>
</dbReference>
<evidence type="ECO:0000256" key="6">
    <source>
        <dbReference type="ARBA" id="ARBA00022989"/>
    </source>
</evidence>
<comment type="subcellular location">
    <subcellularLocation>
        <location evidence="1">Cell membrane</location>
        <topology evidence="1">Multi-pass membrane protein</topology>
    </subcellularLocation>
</comment>
<dbReference type="PRINTS" id="PR00237">
    <property type="entry name" value="GPCRRHODOPSN"/>
</dbReference>
<feature type="transmembrane region" description="Helical" evidence="13">
    <location>
        <begin position="230"/>
        <end position="253"/>
    </location>
</feature>
<evidence type="ECO:0000313" key="15">
    <source>
        <dbReference type="Ensembl" id="ENSSORP00005017690.1"/>
    </source>
</evidence>
<feature type="transmembrane region" description="Helical" evidence="13">
    <location>
        <begin position="23"/>
        <end position="45"/>
    </location>
</feature>
<evidence type="ECO:0000256" key="5">
    <source>
        <dbReference type="ARBA" id="ARBA00022725"/>
    </source>
</evidence>
<organism evidence="15 16">
    <name type="scientific">Sphaeramia orbicularis</name>
    <name type="common">orbiculate cardinalfish</name>
    <dbReference type="NCBI Taxonomy" id="375764"/>
    <lineage>
        <taxon>Eukaryota</taxon>
        <taxon>Metazoa</taxon>
        <taxon>Chordata</taxon>
        <taxon>Craniata</taxon>
        <taxon>Vertebrata</taxon>
        <taxon>Euteleostomi</taxon>
        <taxon>Actinopterygii</taxon>
        <taxon>Neopterygii</taxon>
        <taxon>Teleostei</taxon>
        <taxon>Neoteleostei</taxon>
        <taxon>Acanthomorphata</taxon>
        <taxon>Gobiaria</taxon>
        <taxon>Kurtiformes</taxon>
        <taxon>Apogonoidei</taxon>
        <taxon>Apogonidae</taxon>
        <taxon>Apogoninae</taxon>
        <taxon>Sphaeramia</taxon>
    </lineage>
</organism>
<evidence type="ECO:0000256" key="11">
    <source>
        <dbReference type="ARBA" id="ARBA00023180"/>
    </source>
</evidence>
<keyword evidence="16" id="KW-1185">Reference proteome</keyword>
<name>A0A672ZKJ2_9TELE</name>
<dbReference type="SUPFAM" id="SSF81321">
    <property type="entry name" value="Family A G protein-coupled receptor-like"/>
    <property type="match status" value="1"/>
</dbReference>
<evidence type="ECO:0000256" key="13">
    <source>
        <dbReference type="SAM" id="Phobius"/>
    </source>
</evidence>
<dbReference type="SMART" id="SM01381">
    <property type="entry name" value="7TM_GPCR_Srsx"/>
    <property type="match status" value="1"/>
</dbReference>
<dbReference type="PANTHER" id="PTHR26450">
    <property type="entry name" value="OLFACTORY RECEPTOR 56B1-RELATED"/>
    <property type="match status" value="1"/>
</dbReference>
<protein>
    <recommendedName>
        <fullName evidence="14">G-protein coupled receptors family 1 profile domain-containing protein</fullName>
    </recommendedName>
</protein>